<feature type="transmembrane region" description="Helical" evidence="1">
    <location>
        <begin position="325"/>
        <end position="349"/>
    </location>
</feature>
<sequence length="643" mass="74015">MILANLFGRSLRINLIELHLQIHQNKSNENELEDRNVKTSDYNFMKDLVFELTSQNWTSEELPCLNESINFIKNLQNFTTWAVWQWDSESFQPMGVLSGSRYQLGNFDQCMTYPWSTSNKRIEAQYCLVDVALETKNHVNKKTLHEIEPYGNALELIQHETTHYRTLKYLTWGICVPACCELRSVERLLGTVLTRSYLGTNGLRPRIQVQETCQRPDDSKQFDVLFYTFVVMFATLFVICIVCTIKNNKRKKEGAQTEKTICEAFCLKKNFKDLLKLKKEGIESIYGIRYLTVCGIVMCHQGALIDGGPISNGIEMDEDMKILGWFVLHADLLVDTFFLISAFLTAKALFQFKTSKTLPPIAVMIVRRYVRLVVGFAVVVFFTAAMFEHFGSGPLWKRYSGNEVGPCRDNWWLGLLMLGNYIDSYKMCLIVTWYIPCDFHFYVIAVIVFVLYKRCRRLGKVIFYALAAASLIIPGVINYVNGFHAIQPFTYDNVDGCYFEPSKFRSCDETLLLDEIATLGFKQFNGVRNTYGRILDLVFSNEILQVTDFSDSPLVPINPHHGALSIGPLFANFTPLNSAPHLKYLYNKGDYDEINLEISKIDSDTEFNSRSLVAATEYLYNVFSLLREDYIPRKMIKAYHFPQ</sequence>
<reference evidence="4" key="2">
    <citation type="submission" date="2022-10" db="EMBL/GenBank/DDBJ databases">
        <authorList>
            <consortium name="ENA_rothamsted_submissions"/>
            <consortium name="culmorum"/>
            <person name="King R."/>
        </authorList>
    </citation>
    <scope>NUCLEOTIDE SEQUENCE</scope>
</reference>
<dbReference type="InterPro" id="IPR052728">
    <property type="entry name" value="O2_lipid_transport_reg"/>
</dbReference>
<dbReference type="OrthoDB" id="6585993at2759"/>
<evidence type="ECO:0008006" key="6">
    <source>
        <dbReference type="Google" id="ProtNLM"/>
    </source>
</evidence>
<keyword evidence="1" id="KW-0472">Membrane</keyword>
<keyword evidence="1" id="KW-0812">Transmembrane</keyword>
<organism evidence="4 5">
    <name type="scientific">Diatraea saccharalis</name>
    <name type="common">sugarcane borer</name>
    <dbReference type="NCBI Taxonomy" id="40085"/>
    <lineage>
        <taxon>Eukaryota</taxon>
        <taxon>Metazoa</taxon>
        <taxon>Ecdysozoa</taxon>
        <taxon>Arthropoda</taxon>
        <taxon>Hexapoda</taxon>
        <taxon>Insecta</taxon>
        <taxon>Pterygota</taxon>
        <taxon>Neoptera</taxon>
        <taxon>Endopterygota</taxon>
        <taxon>Lepidoptera</taxon>
        <taxon>Glossata</taxon>
        <taxon>Ditrysia</taxon>
        <taxon>Pyraloidea</taxon>
        <taxon>Crambidae</taxon>
        <taxon>Crambinae</taxon>
        <taxon>Diatraea</taxon>
    </lineage>
</organism>
<dbReference type="EMBL" id="OU893333">
    <property type="protein sequence ID" value="CAG9789248.1"/>
    <property type="molecule type" value="Genomic_DNA"/>
</dbReference>
<feature type="domain" description="Acyltransferase 3" evidence="2">
    <location>
        <begin position="284"/>
        <end position="484"/>
    </location>
</feature>
<keyword evidence="1" id="KW-1133">Transmembrane helix</keyword>
<dbReference type="Pfam" id="PF01757">
    <property type="entry name" value="Acyl_transf_3"/>
    <property type="match status" value="1"/>
</dbReference>
<feature type="transmembrane region" description="Helical" evidence="1">
    <location>
        <begin position="433"/>
        <end position="452"/>
    </location>
</feature>
<dbReference type="Proteomes" id="UP001153714">
    <property type="component" value="Chromosome 2"/>
</dbReference>
<gene>
    <name evidence="4" type="ORF">DIATSA_LOCUS6994</name>
</gene>
<dbReference type="InterPro" id="IPR002656">
    <property type="entry name" value="Acyl_transf_3_dom"/>
</dbReference>
<feature type="transmembrane region" description="Helical" evidence="1">
    <location>
        <begin position="461"/>
        <end position="480"/>
    </location>
</feature>
<keyword evidence="5" id="KW-1185">Reference proteome</keyword>
<dbReference type="PANTHER" id="PTHR11161">
    <property type="entry name" value="O-ACYLTRANSFERASE"/>
    <property type="match status" value="1"/>
</dbReference>
<proteinExistence type="predicted"/>
<evidence type="ECO:0000313" key="5">
    <source>
        <dbReference type="Proteomes" id="UP001153714"/>
    </source>
</evidence>
<feature type="transmembrane region" description="Helical" evidence="1">
    <location>
        <begin position="286"/>
        <end position="305"/>
    </location>
</feature>
<feature type="transmembrane region" description="Helical" evidence="1">
    <location>
        <begin position="224"/>
        <end position="245"/>
    </location>
</feature>
<evidence type="ECO:0000259" key="2">
    <source>
        <dbReference type="Pfam" id="PF01757"/>
    </source>
</evidence>
<accession>A0A9N9R493</accession>
<dbReference type="GO" id="GO:0016747">
    <property type="term" value="F:acyltransferase activity, transferring groups other than amino-acyl groups"/>
    <property type="evidence" value="ECO:0007669"/>
    <property type="project" value="InterPro"/>
</dbReference>
<evidence type="ECO:0000256" key="1">
    <source>
        <dbReference type="SAM" id="Phobius"/>
    </source>
</evidence>
<evidence type="ECO:0000259" key="3">
    <source>
        <dbReference type="Pfam" id="PF20146"/>
    </source>
</evidence>
<feature type="domain" description="Nose resistant-to-fluoxetine protein N-terminal" evidence="3">
    <location>
        <begin position="64"/>
        <end position="188"/>
    </location>
</feature>
<name>A0A9N9R493_9NEOP</name>
<dbReference type="PANTHER" id="PTHR11161:SF71">
    <property type="entry name" value="NOSE RESISTANT-TO-FLUOXETINE PROTEIN N-TERMINAL DOMAIN-CONTAINING PROTEIN"/>
    <property type="match status" value="1"/>
</dbReference>
<reference evidence="4" key="1">
    <citation type="submission" date="2021-12" db="EMBL/GenBank/DDBJ databases">
        <authorList>
            <person name="King R."/>
        </authorList>
    </citation>
    <scope>NUCLEOTIDE SEQUENCE</scope>
</reference>
<dbReference type="AlphaFoldDB" id="A0A9N9R493"/>
<protein>
    <recommendedName>
        <fullName evidence="6">Nose resistant-to-fluoxetine protein N-terminal domain-containing protein</fullName>
    </recommendedName>
</protein>
<dbReference type="InterPro" id="IPR006621">
    <property type="entry name" value="Nose-resist-to-fluoxetine_N"/>
</dbReference>
<dbReference type="Pfam" id="PF20146">
    <property type="entry name" value="NRF"/>
    <property type="match status" value="1"/>
</dbReference>
<feature type="transmembrane region" description="Helical" evidence="1">
    <location>
        <begin position="369"/>
        <end position="387"/>
    </location>
</feature>
<evidence type="ECO:0000313" key="4">
    <source>
        <dbReference type="EMBL" id="CAG9789248.1"/>
    </source>
</evidence>